<organism evidence="1 2">
    <name type="scientific">Naganishia adeliensis</name>
    <dbReference type="NCBI Taxonomy" id="92952"/>
    <lineage>
        <taxon>Eukaryota</taxon>
        <taxon>Fungi</taxon>
        <taxon>Dikarya</taxon>
        <taxon>Basidiomycota</taxon>
        <taxon>Agaricomycotina</taxon>
        <taxon>Tremellomycetes</taxon>
        <taxon>Filobasidiales</taxon>
        <taxon>Filobasidiaceae</taxon>
        <taxon>Naganishia</taxon>
    </lineage>
</organism>
<sequence>MARQQLLGLYALLHDSKQLDLKYATPRQLSTISVFFPNLIYRLGKKLMLRQIPIATANIYFKRFYLNNALCETDPFMLAACCIYVAAKVDETPVHIKSVVSEARATFSEFGYRGFPADYTKLAEMEFYLLEDLEFDLIVFHPYRTLAAVCGREPVDAGQFPEQGDADAMLSDWLESDAQKVDRKFGRGSGKPGSDVEDSILQMAWFILNDTYRTDLSLLYPPYLIALAALYLSFSLEDKSPRDPFRVRGQTVSSLDRTNLATAQDATQGANRPVMDRLITRAKAAGYFADFAISLPTMLTIVQEIISLYPLWEELEGKSAPASHAPQIVDLTVDPSTPGTSIAKPNDSLKESEVIPMLQKMQRLRAVDLLHPADAGVNTAKLAAAENSSVRGPTTVNPAIERSRNIVAGVKRRSAD</sequence>
<protein>
    <submittedName>
        <fullName evidence="1">Uncharacterized protein</fullName>
    </submittedName>
</protein>
<accession>A0ACC2WJH4</accession>
<dbReference type="EMBL" id="JASBWS010000017">
    <property type="protein sequence ID" value="KAJ9111878.1"/>
    <property type="molecule type" value="Genomic_DNA"/>
</dbReference>
<keyword evidence="2" id="KW-1185">Reference proteome</keyword>
<comment type="caution">
    <text evidence="1">The sequence shown here is derived from an EMBL/GenBank/DDBJ whole genome shotgun (WGS) entry which is preliminary data.</text>
</comment>
<name>A0ACC2WJH4_9TREE</name>
<gene>
    <name evidence="1" type="ORF">QFC20_002466</name>
</gene>
<evidence type="ECO:0000313" key="1">
    <source>
        <dbReference type="EMBL" id="KAJ9111878.1"/>
    </source>
</evidence>
<reference evidence="1" key="1">
    <citation type="submission" date="2023-04" db="EMBL/GenBank/DDBJ databases">
        <title>Draft Genome sequencing of Naganishia species isolated from polar environments using Oxford Nanopore Technology.</title>
        <authorList>
            <person name="Leo P."/>
            <person name="Venkateswaran K."/>
        </authorList>
    </citation>
    <scope>NUCLEOTIDE SEQUENCE</scope>
    <source>
        <strain evidence="1">MNA-CCFEE 5262</strain>
    </source>
</reference>
<evidence type="ECO:0000313" key="2">
    <source>
        <dbReference type="Proteomes" id="UP001230649"/>
    </source>
</evidence>
<dbReference type="Proteomes" id="UP001230649">
    <property type="component" value="Unassembled WGS sequence"/>
</dbReference>
<proteinExistence type="predicted"/>